<dbReference type="InterPro" id="IPR047641">
    <property type="entry name" value="ABC_transpr_MalK/UgpC-like"/>
</dbReference>
<dbReference type="PROSITE" id="PS50893">
    <property type="entry name" value="ABC_TRANSPORTER_2"/>
    <property type="match status" value="1"/>
</dbReference>
<protein>
    <recommendedName>
        <fullName evidence="3">ABC transporter domain-containing protein</fullName>
    </recommendedName>
</protein>
<evidence type="ECO:0000313" key="5">
    <source>
        <dbReference type="Proteomes" id="UP000600171"/>
    </source>
</evidence>
<dbReference type="InterPro" id="IPR017871">
    <property type="entry name" value="ABC_transporter-like_CS"/>
</dbReference>
<gene>
    <name evidence="4" type="ORF">GCM10007359_09200</name>
</gene>
<evidence type="ECO:0000256" key="1">
    <source>
        <dbReference type="ARBA" id="ARBA00022741"/>
    </source>
</evidence>
<evidence type="ECO:0000256" key="2">
    <source>
        <dbReference type="ARBA" id="ARBA00022840"/>
    </source>
</evidence>
<keyword evidence="2" id="KW-0067">ATP-binding</keyword>
<dbReference type="GO" id="GO:0016887">
    <property type="term" value="F:ATP hydrolysis activity"/>
    <property type="evidence" value="ECO:0007669"/>
    <property type="project" value="InterPro"/>
</dbReference>
<proteinExistence type="predicted"/>
<accession>A0A917MSD7</accession>
<keyword evidence="1" id="KW-0547">Nucleotide-binding</keyword>
<dbReference type="RefSeq" id="WP_188359121.1">
    <property type="nucleotide sequence ID" value="NZ_BMDC01000001.1"/>
</dbReference>
<keyword evidence="5" id="KW-1185">Reference proteome</keyword>
<dbReference type="SMART" id="SM00382">
    <property type="entry name" value="AAA"/>
    <property type="match status" value="1"/>
</dbReference>
<name>A0A917MSD7_9MICC</name>
<reference evidence="4 5" key="1">
    <citation type="journal article" date="2014" name="Int. J. Syst. Evol. Microbiol.">
        <title>Complete genome sequence of Corynebacterium casei LMG S-19264T (=DSM 44701T), isolated from a smear-ripened cheese.</title>
        <authorList>
            <consortium name="US DOE Joint Genome Institute (JGI-PGF)"/>
            <person name="Walter F."/>
            <person name="Albersmeier A."/>
            <person name="Kalinowski J."/>
            <person name="Ruckert C."/>
        </authorList>
    </citation>
    <scope>NUCLEOTIDE SEQUENCE [LARGE SCALE GENOMIC DNA]</scope>
    <source>
        <strain evidence="4 5">CCM 8669</strain>
    </source>
</reference>
<organism evidence="4 5">
    <name type="scientific">Rothia aerolata</name>
    <dbReference type="NCBI Taxonomy" id="1812262"/>
    <lineage>
        <taxon>Bacteria</taxon>
        <taxon>Bacillati</taxon>
        <taxon>Actinomycetota</taxon>
        <taxon>Actinomycetes</taxon>
        <taxon>Micrococcales</taxon>
        <taxon>Micrococcaceae</taxon>
        <taxon>Rothia</taxon>
    </lineage>
</organism>
<dbReference type="AlphaFoldDB" id="A0A917MSD7"/>
<dbReference type="EMBL" id="BMDC01000001">
    <property type="protein sequence ID" value="GGH60733.1"/>
    <property type="molecule type" value="Genomic_DNA"/>
</dbReference>
<dbReference type="InterPro" id="IPR003439">
    <property type="entry name" value="ABC_transporter-like_ATP-bd"/>
</dbReference>
<comment type="caution">
    <text evidence="4">The sequence shown here is derived from an EMBL/GenBank/DDBJ whole genome shotgun (WGS) entry which is preliminary data.</text>
</comment>
<dbReference type="InterPro" id="IPR003593">
    <property type="entry name" value="AAA+_ATPase"/>
</dbReference>
<feature type="domain" description="ABC transporter" evidence="3">
    <location>
        <begin position="6"/>
        <end position="235"/>
    </location>
</feature>
<dbReference type="SUPFAM" id="SSF52540">
    <property type="entry name" value="P-loop containing nucleoside triphosphate hydrolases"/>
    <property type="match status" value="1"/>
</dbReference>
<evidence type="ECO:0000313" key="4">
    <source>
        <dbReference type="EMBL" id="GGH60733.1"/>
    </source>
</evidence>
<dbReference type="GO" id="GO:0005524">
    <property type="term" value="F:ATP binding"/>
    <property type="evidence" value="ECO:0007669"/>
    <property type="project" value="UniProtKB-KW"/>
</dbReference>
<dbReference type="PANTHER" id="PTHR43875:SF1">
    <property type="entry name" value="OSMOPROTECTIVE COMPOUNDS UPTAKE ATP-BINDING PROTEIN GGTA"/>
    <property type="match status" value="1"/>
</dbReference>
<dbReference type="PANTHER" id="PTHR43875">
    <property type="entry name" value="MALTODEXTRIN IMPORT ATP-BINDING PROTEIN MSMX"/>
    <property type="match status" value="1"/>
</dbReference>
<evidence type="ECO:0000259" key="3">
    <source>
        <dbReference type="PROSITE" id="PS50893"/>
    </source>
</evidence>
<dbReference type="Pfam" id="PF00005">
    <property type="entry name" value="ABC_tran"/>
    <property type="match status" value="1"/>
</dbReference>
<dbReference type="PROSITE" id="PS00211">
    <property type="entry name" value="ABC_TRANSPORTER_1"/>
    <property type="match status" value="1"/>
</dbReference>
<dbReference type="InterPro" id="IPR027417">
    <property type="entry name" value="P-loop_NTPase"/>
</dbReference>
<dbReference type="Gene3D" id="3.40.50.300">
    <property type="entry name" value="P-loop containing nucleotide triphosphate hydrolases"/>
    <property type="match status" value="1"/>
</dbReference>
<dbReference type="GO" id="GO:0055052">
    <property type="term" value="C:ATP-binding cassette (ABC) transporter complex, substrate-binding subunit-containing"/>
    <property type="evidence" value="ECO:0007669"/>
    <property type="project" value="TreeGrafter"/>
</dbReference>
<dbReference type="Proteomes" id="UP000600171">
    <property type="component" value="Unassembled WGS sequence"/>
</dbReference>
<sequence length="340" mass="36807">MAESGLVIENLSKRFSQRGETVDVLRSLNLALAPGELVTVIGASGAGKTTLLKAIAGLEKSDAGSITFAGQPLKRGQVSYIFQKPILYPHLTARENILFGTRLRGFTQELDRDLLDYLLDILQLHDLQNRKPAQLSGGQAQRVGIARALIRKAPVVLFDEPLSSVDEELSATIRTEIQQLHTDLGFLGFYITHDQNEALQLGQRVAVLAHGVFEQVGSPAEILQRPASLSVARLTGYPALSEVETKEGTVAVRATALSRGEAENRSDVVLRESRLTLGGLLCAGELAADTFWTARGGVRVRLSAGTVLRWLENPTAEATPAEHYEVGIKAADVHLFTETP</sequence>